<dbReference type="InterPro" id="IPR051229">
    <property type="entry name" value="ALYREF_mRNA_export"/>
</dbReference>
<dbReference type="EMBL" id="NBIV01000101">
    <property type="protein sequence ID" value="PXF44121.1"/>
    <property type="molecule type" value="Genomic_DNA"/>
</dbReference>
<gene>
    <name evidence="5" type="ORF">BWQ96_06094</name>
</gene>
<feature type="compositionally biased region" description="Basic and acidic residues" evidence="3">
    <location>
        <begin position="1"/>
        <end position="12"/>
    </location>
</feature>
<organism evidence="5 6">
    <name type="scientific">Gracilariopsis chorda</name>
    <dbReference type="NCBI Taxonomy" id="448386"/>
    <lineage>
        <taxon>Eukaryota</taxon>
        <taxon>Rhodophyta</taxon>
        <taxon>Florideophyceae</taxon>
        <taxon>Rhodymeniophycidae</taxon>
        <taxon>Gracilariales</taxon>
        <taxon>Gracilariaceae</taxon>
        <taxon>Gracilariopsis</taxon>
    </lineage>
</organism>
<evidence type="ECO:0000313" key="5">
    <source>
        <dbReference type="EMBL" id="PXF44121.1"/>
    </source>
</evidence>
<comment type="caution">
    <text evidence="5">The sequence shown here is derived from an EMBL/GenBank/DDBJ whole genome shotgun (WGS) entry which is preliminary data.</text>
</comment>
<dbReference type="SMART" id="SM00360">
    <property type="entry name" value="RRM"/>
    <property type="match status" value="1"/>
</dbReference>
<evidence type="ECO:0000256" key="2">
    <source>
        <dbReference type="PROSITE-ProRule" id="PRU00176"/>
    </source>
</evidence>
<dbReference type="Proteomes" id="UP000247409">
    <property type="component" value="Unassembled WGS sequence"/>
</dbReference>
<dbReference type="GO" id="GO:0003729">
    <property type="term" value="F:mRNA binding"/>
    <property type="evidence" value="ECO:0007669"/>
    <property type="project" value="TreeGrafter"/>
</dbReference>
<feature type="domain" description="RRM" evidence="4">
    <location>
        <begin position="216"/>
        <end position="293"/>
    </location>
</feature>
<name>A0A2V3IPV7_9FLOR</name>
<feature type="compositionally biased region" description="Basic and acidic residues" evidence="3">
    <location>
        <begin position="169"/>
        <end position="193"/>
    </location>
</feature>
<evidence type="ECO:0000313" key="6">
    <source>
        <dbReference type="Proteomes" id="UP000247409"/>
    </source>
</evidence>
<evidence type="ECO:0000259" key="4">
    <source>
        <dbReference type="PROSITE" id="PS50102"/>
    </source>
</evidence>
<reference evidence="5 6" key="1">
    <citation type="journal article" date="2018" name="Mol. Biol. Evol.">
        <title>Analysis of the draft genome of the red seaweed Gracilariopsis chorda provides insights into genome size evolution in Rhodophyta.</title>
        <authorList>
            <person name="Lee J."/>
            <person name="Yang E.C."/>
            <person name="Graf L."/>
            <person name="Yang J.H."/>
            <person name="Qiu H."/>
            <person name="Zel Zion U."/>
            <person name="Chan C.X."/>
            <person name="Stephens T.G."/>
            <person name="Weber A.P.M."/>
            <person name="Boo G.H."/>
            <person name="Boo S.M."/>
            <person name="Kim K.M."/>
            <person name="Shin Y."/>
            <person name="Jung M."/>
            <person name="Lee S.J."/>
            <person name="Yim H.S."/>
            <person name="Lee J.H."/>
            <person name="Bhattacharya D."/>
            <person name="Yoon H.S."/>
        </authorList>
    </citation>
    <scope>NUCLEOTIDE SEQUENCE [LARGE SCALE GENOMIC DNA]</scope>
    <source>
        <strain evidence="5 6">SKKU-2015</strain>
        <tissue evidence="5">Whole body</tissue>
    </source>
</reference>
<dbReference type="PROSITE" id="PS50102">
    <property type="entry name" value="RRM"/>
    <property type="match status" value="1"/>
</dbReference>
<dbReference type="GO" id="GO:0005634">
    <property type="term" value="C:nucleus"/>
    <property type="evidence" value="ECO:0007669"/>
    <property type="project" value="TreeGrafter"/>
</dbReference>
<dbReference type="PANTHER" id="PTHR19965">
    <property type="entry name" value="RNA AND EXPORT FACTOR BINDING PROTEIN"/>
    <property type="match status" value="1"/>
</dbReference>
<dbReference type="AlphaFoldDB" id="A0A2V3IPV7"/>
<dbReference type="OrthoDB" id="1049195at2759"/>
<sequence length="294" mass="33431">MNHEAMLDHHDSAPPPTHPSSFRRRPIVVRDPKTGETRLVGGGPPGPAARRPNFSTASAPSQPPPSGYRYRSGFDADYDRQQNPYPPFDDQGRAPIMKIVSGYRGRQIVVRDPSRRPQPPAQPQGANLGVRGGVRKNYYDRKGTRSSPYSEEYEDDRRPDYYEDEDEDRLYQHERDSDYDRDHRMNDYDRPYEGQHGYYRRNRSDVQNDDEDLTGKVVFVDNLSDDVTTTGLADLFGMVGAVKELRLLYDRDGNPNGSADIVFQRRADAEAAIKTLDNVPLNNRPMRLSMGNGL</sequence>
<proteinExistence type="predicted"/>
<dbReference type="GO" id="GO:0006406">
    <property type="term" value="P:mRNA export from nucleus"/>
    <property type="evidence" value="ECO:0007669"/>
    <property type="project" value="TreeGrafter"/>
</dbReference>
<feature type="compositionally biased region" description="Low complexity" evidence="3">
    <location>
        <begin position="48"/>
        <end position="60"/>
    </location>
</feature>
<dbReference type="Gene3D" id="3.30.70.330">
    <property type="match status" value="1"/>
</dbReference>
<evidence type="ECO:0000256" key="1">
    <source>
        <dbReference type="ARBA" id="ARBA00022884"/>
    </source>
</evidence>
<dbReference type="Pfam" id="PF00076">
    <property type="entry name" value="RRM_1"/>
    <property type="match status" value="1"/>
</dbReference>
<dbReference type="InterPro" id="IPR012677">
    <property type="entry name" value="Nucleotide-bd_a/b_plait_sf"/>
</dbReference>
<dbReference type="InterPro" id="IPR000504">
    <property type="entry name" value="RRM_dom"/>
</dbReference>
<dbReference type="InterPro" id="IPR035979">
    <property type="entry name" value="RBD_domain_sf"/>
</dbReference>
<dbReference type="PANTHER" id="PTHR19965:SF35">
    <property type="entry name" value="RNA ANNEALING PROTEIN YRA1"/>
    <property type="match status" value="1"/>
</dbReference>
<protein>
    <submittedName>
        <fullName evidence="5">THO complex subunit 4C</fullName>
    </submittedName>
</protein>
<evidence type="ECO:0000256" key="3">
    <source>
        <dbReference type="SAM" id="MobiDB-lite"/>
    </source>
</evidence>
<dbReference type="STRING" id="448386.A0A2V3IPV7"/>
<dbReference type="SUPFAM" id="SSF54928">
    <property type="entry name" value="RNA-binding domain, RBD"/>
    <property type="match status" value="1"/>
</dbReference>
<dbReference type="CDD" id="cd12418">
    <property type="entry name" value="RRM_Aly_REF_like"/>
    <property type="match status" value="1"/>
</dbReference>
<feature type="region of interest" description="Disordered" evidence="3">
    <location>
        <begin position="1"/>
        <end position="94"/>
    </location>
</feature>
<accession>A0A2V3IPV7</accession>
<feature type="region of interest" description="Disordered" evidence="3">
    <location>
        <begin position="110"/>
        <end position="197"/>
    </location>
</feature>
<keyword evidence="1 2" id="KW-0694">RNA-binding</keyword>
<keyword evidence="6" id="KW-1185">Reference proteome</keyword>